<evidence type="ECO:0000259" key="4">
    <source>
        <dbReference type="SMART" id="SM01360"/>
    </source>
</evidence>
<dbReference type="GO" id="GO:0005615">
    <property type="term" value="C:extracellular space"/>
    <property type="evidence" value="ECO:0007669"/>
    <property type="project" value="InterPro"/>
</dbReference>
<feature type="region of interest" description="Disordered" evidence="3">
    <location>
        <begin position="63"/>
        <end position="145"/>
    </location>
</feature>
<accession>A0A9D7XLA5</accession>
<dbReference type="Gene3D" id="1.50.10.20">
    <property type="match status" value="1"/>
</dbReference>
<keyword evidence="1" id="KW-0732">Signal</keyword>
<name>A0A9D7XLA5_9BACT</name>
<organism evidence="5 6">
    <name type="scientific">Candidatus Geothrix skivensis</name>
    <dbReference type="NCBI Taxonomy" id="2954439"/>
    <lineage>
        <taxon>Bacteria</taxon>
        <taxon>Pseudomonadati</taxon>
        <taxon>Acidobacteriota</taxon>
        <taxon>Holophagae</taxon>
        <taxon>Holophagales</taxon>
        <taxon>Holophagaceae</taxon>
        <taxon>Geothrix</taxon>
    </lineage>
</organism>
<feature type="domain" description="Alpha-2-macroglobulin" evidence="4">
    <location>
        <begin position="1"/>
        <end position="191"/>
    </location>
</feature>
<dbReference type="Pfam" id="PF00207">
    <property type="entry name" value="A2M"/>
    <property type="match status" value="1"/>
</dbReference>
<dbReference type="PANTHER" id="PTHR11412:SF136">
    <property type="entry name" value="CD109 ANTIGEN"/>
    <property type="match status" value="1"/>
</dbReference>
<dbReference type="PANTHER" id="PTHR11412">
    <property type="entry name" value="MACROGLOBULIN / COMPLEMENT"/>
    <property type="match status" value="1"/>
</dbReference>
<evidence type="ECO:0000313" key="6">
    <source>
        <dbReference type="Proteomes" id="UP000886657"/>
    </source>
</evidence>
<dbReference type="SUPFAM" id="SSF48239">
    <property type="entry name" value="Terpenoid cyclases/Protein prenyltransferases"/>
    <property type="match status" value="1"/>
</dbReference>
<dbReference type="InterPro" id="IPR008930">
    <property type="entry name" value="Terpenoid_cyclase/PrenylTrfase"/>
</dbReference>
<sequence length="397" mass="42238">MAAGRDGRASVDLVLPDNLTAWRATAMAITGDTKVGVGRASKPSSKPLQVALTLPRTLSVGRRPGPSPWCATSPASPFKGRSGWRSRTAASPARPKAPSACRTRGSTASPCRCSRTRRGPSPSPPAWKAVASRMPSDRRSPCRTSWCPPPSPGSVVLDGGSQTFTLPVPPSSKGDALMVLTPVGNLEHLAAPSLPYLIGYPYGCVEQTLSSFVPNLLVADLVKQGAMPDLDWKKLTDLDRNIRDGVFKVYGYQQPNGGWGWYAPNDFGMEANPHTTGYAIQSFAVMKRLGYAVDEGVYRRGRMAALNLFQQVARQADQGGRVVGSKSPDPAGDAAFLLMALAQTGSPSPGSSTAPPTRCWAGSGPAPTSTPWSRWPPPRPSIPRLRPWPSAWSSGPW</sequence>
<feature type="compositionally biased region" description="Low complexity" evidence="3">
    <location>
        <begin position="345"/>
        <end position="357"/>
    </location>
</feature>
<comment type="caution">
    <text evidence="5">The sequence shown here is derived from an EMBL/GenBank/DDBJ whole genome shotgun (WGS) entry which is preliminary data.</text>
</comment>
<dbReference type="Proteomes" id="UP000886657">
    <property type="component" value="Unassembled WGS sequence"/>
</dbReference>
<evidence type="ECO:0000256" key="3">
    <source>
        <dbReference type="SAM" id="MobiDB-lite"/>
    </source>
</evidence>
<dbReference type="InterPro" id="IPR011626">
    <property type="entry name" value="Alpha-macroglobulin_TED"/>
</dbReference>
<reference evidence="5" key="1">
    <citation type="submission" date="2020-10" db="EMBL/GenBank/DDBJ databases">
        <title>Connecting structure to function with the recovery of over 1000 high-quality activated sludge metagenome-assembled genomes encoding full-length rRNA genes using long-read sequencing.</title>
        <authorList>
            <person name="Singleton C.M."/>
            <person name="Petriglieri F."/>
            <person name="Kristensen J.M."/>
            <person name="Kirkegaard R.H."/>
            <person name="Michaelsen T.Y."/>
            <person name="Andersen M.H."/>
            <person name="Karst S.M."/>
            <person name="Dueholm M.S."/>
            <person name="Nielsen P.H."/>
            <person name="Albertsen M."/>
        </authorList>
    </citation>
    <scope>NUCLEOTIDE SEQUENCE</scope>
    <source>
        <strain evidence="5">Skiv_18-Q3-R9-52_MAXAC.067</strain>
    </source>
</reference>
<dbReference type="AlphaFoldDB" id="A0A9D7XLA5"/>
<dbReference type="InterPro" id="IPR001599">
    <property type="entry name" value="Macroglobln_a2"/>
</dbReference>
<feature type="compositionally biased region" description="Low complexity" evidence="3">
    <location>
        <begin position="85"/>
        <end position="100"/>
    </location>
</feature>
<dbReference type="Pfam" id="PF07678">
    <property type="entry name" value="TED_complement"/>
    <property type="match status" value="1"/>
</dbReference>
<dbReference type="InterPro" id="IPR050473">
    <property type="entry name" value="A2M/Complement_sys"/>
</dbReference>
<dbReference type="GO" id="GO:0004866">
    <property type="term" value="F:endopeptidase inhibitor activity"/>
    <property type="evidence" value="ECO:0007669"/>
    <property type="project" value="InterPro"/>
</dbReference>
<evidence type="ECO:0000256" key="1">
    <source>
        <dbReference type="ARBA" id="ARBA00022729"/>
    </source>
</evidence>
<feature type="region of interest" description="Disordered" evidence="3">
    <location>
        <begin position="345"/>
        <end position="397"/>
    </location>
</feature>
<dbReference type="InterPro" id="IPR047565">
    <property type="entry name" value="Alpha-macroglob_thiol-ester_cl"/>
</dbReference>
<dbReference type="SMART" id="SM01419">
    <property type="entry name" value="Thiol-ester_cl"/>
    <property type="match status" value="1"/>
</dbReference>
<keyword evidence="2" id="KW-0882">Thioester bond</keyword>
<gene>
    <name evidence="5" type="ORF">IPP58_07405</name>
</gene>
<evidence type="ECO:0000313" key="5">
    <source>
        <dbReference type="EMBL" id="MBK9796310.1"/>
    </source>
</evidence>
<proteinExistence type="predicted"/>
<evidence type="ECO:0000256" key="2">
    <source>
        <dbReference type="ARBA" id="ARBA00022966"/>
    </source>
</evidence>
<dbReference type="SMART" id="SM01360">
    <property type="entry name" value="A2M"/>
    <property type="match status" value="1"/>
</dbReference>
<protein>
    <recommendedName>
        <fullName evidence="4">Alpha-2-macroglobulin domain-containing protein</fullName>
    </recommendedName>
</protein>
<dbReference type="EMBL" id="JADKIO010000005">
    <property type="protein sequence ID" value="MBK9796310.1"/>
    <property type="molecule type" value="Genomic_DNA"/>
</dbReference>